<evidence type="ECO:0000313" key="2">
    <source>
        <dbReference type="EMBL" id="GIN58806.1"/>
    </source>
</evidence>
<feature type="compositionally biased region" description="Basic and acidic residues" evidence="1">
    <location>
        <begin position="32"/>
        <end position="43"/>
    </location>
</feature>
<reference evidence="2 3" key="1">
    <citation type="submission" date="2021-03" db="EMBL/GenBank/DDBJ databases">
        <title>Antimicrobial resistance genes in bacteria isolated from Japanese honey, and their potential for conferring macrolide and lincosamide resistance in the American foulbrood pathogen Paenibacillus larvae.</title>
        <authorList>
            <person name="Okamoto M."/>
            <person name="Kumagai M."/>
            <person name="Kanamori H."/>
            <person name="Takamatsu D."/>
        </authorList>
    </citation>
    <scope>NUCLEOTIDE SEQUENCE [LARGE SCALE GENOMIC DNA]</scope>
    <source>
        <strain evidence="2 3">J8TS2</strain>
    </source>
</reference>
<gene>
    <name evidence="2" type="ORF">J8TS2_31250</name>
</gene>
<evidence type="ECO:0000256" key="1">
    <source>
        <dbReference type="SAM" id="MobiDB-lite"/>
    </source>
</evidence>
<protein>
    <submittedName>
        <fullName evidence="2">Uncharacterized protein</fullName>
    </submittedName>
</protein>
<accession>A0ABQ4KLK1</accession>
<dbReference type="Proteomes" id="UP000679950">
    <property type="component" value="Unassembled WGS sequence"/>
</dbReference>
<proteinExistence type="predicted"/>
<feature type="region of interest" description="Disordered" evidence="1">
    <location>
        <begin position="28"/>
        <end position="52"/>
    </location>
</feature>
<dbReference type="RefSeq" id="WP_212966904.1">
    <property type="nucleotide sequence ID" value="NZ_BORB01000030.1"/>
</dbReference>
<name>A0ABQ4KLK1_9BACI</name>
<evidence type="ECO:0000313" key="3">
    <source>
        <dbReference type="Proteomes" id="UP000679950"/>
    </source>
</evidence>
<sequence>MIKHRSLSKIGQLEHEIDTKHNGIYAWSSGTEEERQKTRDLMKKAMKKHKNK</sequence>
<keyword evidence="3" id="KW-1185">Reference proteome</keyword>
<comment type="caution">
    <text evidence="2">The sequence shown here is derived from an EMBL/GenBank/DDBJ whole genome shotgun (WGS) entry which is preliminary data.</text>
</comment>
<dbReference type="EMBL" id="BORB01000030">
    <property type="protein sequence ID" value="GIN58806.1"/>
    <property type="molecule type" value="Genomic_DNA"/>
</dbReference>
<organism evidence="2 3">
    <name type="scientific">Lederbergia ruris</name>
    <dbReference type="NCBI Taxonomy" id="217495"/>
    <lineage>
        <taxon>Bacteria</taxon>
        <taxon>Bacillati</taxon>
        <taxon>Bacillota</taxon>
        <taxon>Bacilli</taxon>
        <taxon>Bacillales</taxon>
        <taxon>Bacillaceae</taxon>
        <taxon>Lederbergia</taxon>
    </lineage>
</organism>